<evidence type="ECO:0000313" key="1">
    <source>
        <dbReference type="EMBL" id="KAG5599458.1"/>
    </source>
</evidence>
<proteinExistence type="predicted"/>
<dbReference type="Proteomes" id="UP000824120">
    <property type="component" value="Chromosome 6"/>
</dbReference>
<dbReference type="AlphaFoldDB" id="A0A9J5YGP8"/>
<protein>
    <submittedName>
        <fullName evidence="1">Uncharacterized protein</fullName>
    </submittedName>
</protein>
<keyword evidence="2" id="KW-1185">Reference proteome</keyword>
<accession>A0A9J5YGP8</accession>
<sequence length="109" mass="12854">MGGQCHNLIIKCGNDKLDGILWNAFNTLLDNMIPILISNATHSMTIKLCDHFGLLIQINNLYCLKYSRRHKNRENVRYFTVMCHRRNPYNSMMHRKCIYWIINLPISIS</sequence>
<reference evidence="1 2" key="1">
    <citation type="submission" date="2020-09" db="EMBL/GenBank/DDBJ databases">
        <title>De no assembly of potato wild relative species, Solanum commersonii.</title>
        <authorList>
            <person name="Cho K."/>
        </authorList>
    </citation>
    <scope>NUCLEOTIDE SEQUENCE [LARGE SCALE GENOMIC DNA]</scope>
    <source>
        <strain evidence="1">LZ3.2</strain>
        <tissue evidence="1">Leaf</tissue>
    </source>
</reference>
<gene>
    <name evidence="1" type="ORF">H5410_030828</name>
</gene>
<comment type="caution">
    <text evidence="1">The sequence shown here is derived from an EMBL/GenBank/DDBJ whole genome shotgun (WGS) entry which is preliminary data.</text>
</comment>
<dbReference type="EMBL" id="JACXVP010000006">
    <property type="protein sequence ID" value="KAG5599458.1"/>
    <property type="molecule type" value="Genomic_DNA"/>
</dbReference>
<organism evidence="1 2">
    <name type="scientific">Solanum commersonii</name>
    <name type="common">Commerson's wild potato</name>
    <name type="synonym">Commerson's nightshade</name>
    <dbReference type="NCBI Taxonomy" id="4109"/>
    <lineage>
        <taxon>Eukaryota</taxon>
        <taxon>Viridiplantae</taxon>
        <taxon>Streptophyta</taxon>
        <taxon>Embryophyta</taxon>
        <taxon>Tracheophyta</taxon>
        <taxon>Spermatophyta</taxon>
        <taxon>Magnoliopsida</taxon>
        <taxon>eudicotyledons</taxon>
        <taxon>Gunneridae</taxon>
        <taxon>Pentapetalae</taxon>
        <taxon>asterids</taxon>
        <taxon>lamiids</taxon>
        <taxon>Solanales</taxon>
        <taxon>Solanaceae</taxon>
        <taxon>Solanoideae</taxon>
        <taxon>Solaneae</taxon>
        <taxon>Solanum</taxon>
    </lineage>
</organism>
<name>A0A9J5YGP8_SOLCO</name>
<evidence type="ECO:0000313" key="2">
    <source>
        <dbReference type="Proteomes" id="UP000824120"/>
    </source>
</evidence>